<keyword evidence="1" id="KW-0732">Signal</keyword>
<feature type="signal peptide" evidence="1">
    <location>
        <begin position="1"/>
        <end position="23"/>
    </location>
</feature>
<evidence type="ECO:0000313" key="5">
    <source>
        <dbReference type="Proteomes" id="UP000325313"/>
    </source>
</evidence>
<reference evidence="4 5" key="1">
    <citation type="submission" date="2019-05" db="EMBL/GenBank/DDBJ databases">
        <title>Emergence of the Ug99 lineage of the wheat stem rust pathogen through somatic hybridization.</title>
        <authorList>
            <person name="Li F."/>
            <person name="Upadhyaya N.M."/>
            <person name="Sperschneider J."/>
            <person name="Matny O."/>
            <person name="Nguyen-Phuc H."/>
            <person name="Mago R."/>
            <person name="Raley C."/>
            <person name="Miller M.E."/>
            <person name="Silverstein K.A.T."/>
            <person name="Henningsen E."/>
            <person name="Hirsch C.D."/>
            <person name="Visser B."/>
            <person name="Pretorius Z.A."/>
            <person name="Steffenson B.J."/>
            <person name="Schwessinger B."/>
            <person name="Dodds P.N."/>
            <person name="Figueroa M."/>
        </authorList>
    </citation>
    <scope>NUCLEOTIDE SEQUENCE [LARGE SCALE GENOMIC DNA]</scope>
    <source>
        <strain evidence="3">21-0</strain>
        <strain evidence="2 5">Ug99</strain>
    </source>
</reference>
<gene>
    <name evidence="3" type="ORF">PGT21_014051</name>
    <name evidence="2" type="ORF">PGTUg99_036864</name>
</gene>
<accession>A0A5B0PSE2</accession>
<comment type="caution">
    <text evidence="3">The sequence shown here is derived from an EMBL/GenBank/DDBJ whole genome shotgun (WGS) entry which is preliminary data.</text>
</comment>
<dbReference type="AlphaFoldDB" id="A0A5B0PSE2"/>
<evidence type="ECO:0000313" key="3">
    <source>
        <dbReference type="EMBL" id="KAA1104181.1"/>
    </source>
</evidence>
<dbReference type="OrthoDB" id="10374135at2759"/>
<evidence type="ECO:0000313" key="2">
    <source>
        <dbReference type="EMBL" id="KAA1068742.1"/>
    </source>
</evidence>
<dbReference type="Proteomes" id="UP000324748">
    <property type="component" value="Unassembled WGS sequence"/>
</dbReference>
<protein>
    <submittedName>
        <fullName evidence="3">Uncharacterized protein</fullName>
    </submittedName>
</protein>
<dbReference type="Proteomes" id="UP000325313">
    <property type="component" value="Unassembled WGS sequence"/>
</dbReference>
<evidence type="ECO:0000313" key="4">
    <source>
        <dbReference type="Proteomes" id="UP000324748"/>
    </source>
</evidence>
<keyword evidence="4" id="KW-1185">Reference proteome</keyword>
<sequence>MYLTRMMHINLLGLSISAQISLGMVKSWPGQKCDGSSDMVDLDLESLRSDWNESGYGSSSLGQPSRMRRSKEIPRCGLETEPDTGRSLLTLHHKDLLSTRRDVDIPGIENGALENLKKCASKTLFSMRSLRAEFSNLKDTESERRKIGHHMDEVERAVRNLFHRRIIELQDKPYLFLGHSNQSIADDNYTEIFKMAEKEWLKTAANLKAFSELLDVKDRPKRRVMFKKWCDIVMKFFVDLKKHKVIHAENLAEFLNKDDQGKFIGFYIYERSFPEHHLHAAYLTFNIRLSLQEGSPLMNAQYVSNFFEKVVNKDTWEKIEFNLLNSLVEKNSQNAQEQGIVQNIYFIEIKGHFHELDPQINTPESLQPKIKTFFKLLVEYISSQIISEGDFLTDDDLWELKILHGMLIHLIRFHVDDLPARFLQEFMKSNDFCLVRLFEETMGLLSNLFHLFHALSKDVFQTSKSALMDEELSEMFNFSTLLIDSNQNRIFSNFDHVPEEEIQCLKSLEDVNILDARLTEIHTELIDQVLGVPESEAVKNSREKYKKQLGIYCSHLDRVAMKMYQWTSDVQDPKCFRAHTAFEKLFLDVYFKKNMLERLLKLFN</sequence>
<proteinExistence type="predicted"/>
<feature type="chain" id="PRO_5036137817" evidence="1">
    <location>
        <begin position="24"/>
        <end position="604"/>
    </location>
</feature>
<evidence type="ECO:0000256" key="1">
    <source>
        <dbReference type="SAM" id="SignalP"/>
    </source>
</evidence>
<dbReference type="EMBL" id="VSWC01000041">
    <property type="protein sequence ID" value="KAA1104181.1"/>
    <property type="molecule type" value="Genomic_DNA"/>
</dbReference>
<organism evidence="3 4">
    <name type="scientific">Puccinia graminis f. sp. tritici</name>
    <dbReference type="NCBI Taxonomy" id="56615"/>
    <lineage>
        <taxon>Eukaryota</taxon>
        <taxon>Fungi</taxon>
        <taxon>Dikarya</taxon>
        <taxon>Basidiomycota</taxon>
        <taxon>Pucciniomycotina</taxon>
        <taxon>Pucciniomycetes</taxon>
        <taxon>Pucciniales</taxon>
        <taxon>Pucciniaceae</taxon>
        <taxon>Puccinia</taxon>
    </lineage>
</organism>
<name>A0A5B0PSE2_PUCGR</name>
<dbReference type="EMBL" id="VDEP01000505">
    <property type="protein sequence ID" value="KAA1068742.1"/>
    <property type="molecule type" value="Genomic_DNA"/>
</dbReference>